<dbReference type="SMART" id="SM01086">
    <property type="entry name" value="ClpB_D2-small"/>
    <property type="match status" value="1"/>
</dbReference>
<dbReference type="FunFam" id="3.40.50.300:FF:000025">
    <property type="entry name" value="ATP-dependent Clp protease subunit"/>
    <property type="match status" value="1"/>
</dbReference>
<dbReference type="PANTHER" id="PTHR11638">
    <property type="entry name" value="ATP-DEPENDENT CLP PROTEASE"/>
    <property type="match status" value="1"/>
</dbReference>
<organism evidence="7 8">
    <name type="scientific">Candidatus Beckwithbacteria bacterium GW2011_GWB1_47_15</name>
    <dbReference type="NCBI Taxonomy" id="1618371"/>
    <lineage>
        <taxon>Bacteria</taxon>
        <taxon>Candidatus Beckwithiibacteriota</taxon>
    </lineage>
</organism>
<dbReference type="InterPro" id="IPR050130">
    <property type="entry name" value="ClpA_ClpB"/>
</dbReference>
<dbReference type="SUPFAM" id="SSF52540">
    <property type="entry name" value="P-loop containing nucleoside triphosphate hydrolases"/>
    <property type="match status" value="2"/>
</dbReference>
<feature type="domain" description="AAA+ ATPase" evidence="5">
    <location>
        <begin position="460"/>
        <end position="610"/>
    </location>
</feature>
<dbReference type="Pfam" id="PF00004">
    <property type="entry name" value="AAA"/>
    <property type="match status" value="1"/>
</dbReference>
<reference evidence="7 8" key="1">
    <citation type="journal article" date="2015" name="Nature">
        <title>rRNA introns, odd ribosomes, and small enigmatic genomes across a large radiation of phyla.</title>
        <authorList>
            <person name="Brown C.T."/>
            <person name="Hug L.A."/>
            <person name="Thomas B.C."/>
            <person name="Sharon I."/>
            <person name="Castelle C.J."/>
            <person name="Singh A."/>
            <person name="Wilkins M.J."/>
            <person name="Williams K.H."/>
            <person name="Banfield J.F."/>
        </authorList>
    </citation>
    <scope>NUCLEOTIDE SEQUENCE [LARGE SCALE GENOMIC DNA]</scope>
</reference>
<dbReference type="GO" id="GO:0034605">
    <property type="term" value="P:cellular response to heat"/>
    <property type="evidence" value="ECO:0007669"/>
    <property type="project" value="TreeGrafter"/>
</dbReference>
<dbReference type="EMBL" id="LCNT01000008">
    <property type="protein sequence ID" value="KKU60636.1"/>
    <property type="molecule type" value="Genomic_DNA"/>
</dbReference>
<evidence type="ECO:0000256" key="1">
    <source>
        <dbReference type="ARBA" id="ARBA00022741"/>
    </source>
</evidence>
<accession>A0A0G1RU90</accession>
<dbReference type="SMART" id="SM00382">
    <property type="entry name" value="AAA"/>
    <property type="match status" value="2"/>
</dbReference>
<proteinExistence type="predicted"/>
<dbReference type="PROSITE" id="PS00871">
    <property type="entry name" value="CLPAB_2"/>
    <property type="match status" value="1"/>
</dbReference>
<feature type="region of interest" description="Disordered" evidence="4">
    <location>
        <begin position="600"/>
        <end position="619"/>
    </location>
</feature>
<dbReference type="CDD" id="cd00009">
    <property type="entry name" value="AAA"/>
    <property type="match status" value="1"/>
</dbReference>
<feature type="domain" description="Clp ATPase C-terminal" evidence="6">
    <location>
        <begin position="652"/>
        <end position="737"/>
    </location>
</feature>
<dbReference type="FunFam" id="3.40.50.300:FF:000010">
    <property type="entry name" value="Chaperone clpB 1, putative"/>
    <property type="match status" value="1"/>
</dbReference>
<dbReference type="InterPro" id="IPR003593">
    <property type="entry name" value="AAA+_ATPase"/>
</dbReference>
<keyword evidence="3" id="KW-0143">Chaperone</keyword>
<evidence type="ECO:0000259" key="5">
    <source>
        <dbReference type="SMART" id="SM00382"/>
    </source>
</evidence>
<evidence type="ECO:0000259" key="6">
    <source>
        <dbReference type="SMART" id="SM01086"/>
    </source>
</evidence>
<evidence type="ECO:0000313" key="8">
    <source>
        <dbReference type="Proteomes" id="UP000033860"/>
    </source>
</evidence>
<dbReference type="Pfam" id="PF10431">
    <property type="entry name" value="ClpB_D2-small"/>
    <property type="match status" value="1"/>
</dbReference>
<dbReference type="InterPro" id="IPR028299">
    <property type="entry name" value="ClpA/B_CS2"/>
</dbReference>
<dbReference type="InterPro" id="IPR041546">
    <property type="entry name" value="ClpA/ClpB_AAA_lid"/>
</dbReference>
<dbReference type="InterPro" id="IPR003959">
    <property type="entry name" value="ATPase_AAA_core"/>
</dbReference>
<keyword evidence="1" id="KW-0547">Nucleotide-binding</keyword>
<dbReference type="PRINTS" id="PR00300">
    <property type="entry name" value="CLPPROTEASEA"/>
</dbReference>
<dbReference type="InterPro" id="IPR027417">
    <property type="entry name" value="P-loop_NTPase"/>
</dbReference>
<dbReference type="CDD" id="cd19499">
    <property type="entry name" value="RecA-like_ClpB_Hsp104-like"/>
    <property type="match status" value="1"/>
</dbReference>
<dbReference type="GO" id="GO:0005524">
    <property type="term" value="F:ATP binding"/>
    <property type="evidence" value="ECO:0007669"/>
    <property type="project" value="UniProtKB-KW"/>
</dbReference>
<feature type="domain" description="AAA+ ATPase" evidence="5">
    <location>
        <begin position="184"/>
        <end position="328"/>
    </location>
</feature>
<dbReference type="Pfam" id="PF17871">
    <property type="entry name" value="AAA_lid_9"/>
    <property type="match status" value="1"/>
</dbReference>
<dbReference type="InterPro" id="IPR019489">
    <property type="entry name" value="Clp_ATPase_C"/>
</dbReference>
<dbReference type="PATRIC" id="fig|1618371.3.peg.1017"/>
<comment type="caution">
    <text evidence="7">The sequence shown here is derived from an EMBL/GenBank/DDBJ whole genome shotgun (WGS) entry which is preliminary data.</text>
</comment>
<evidence type="ECO:0000313" key="7">
    <source>
        <dbReference type="EMBL" id="KKU60636.1"/>
    </source>
</evidence>
<dbReference type="PANTHER" id="PTHR11638:SF175">
    <property type="entry name" value="ATP-DEPENDENT CLP PROTEASE, ATP-BINDING SUBUNIT CLPC"/>
    <property type="match status" value="1"/>
</dbReference>
<keyword evidence="2 7" id="KW-0067">ATP-binding</keyword>
<gene>
    <name evidence="7" type="ORF">UX85_C0008G0010</name>
</gene>
<evidence type="ECO:0000256" key="2">
    <source>
        <dbReference type="ARBA" id="ARBA00022840"/>
    </source>
</evidence>
<dbReference type="AlphaFoldDB" id="A0A0G1RU90"/>
<dbReference type="GO" id="GO:0005737">
    <property type="term" value="C:cytoplasm"/>
    <property type="evidence" value="ECO:0007669"/>
    <property type="project" value="TreeGrafter"/>
</dbReference>
<dbReference type="InterPro" id="IPR001270">
    <property type="entry name" value="ClpA/B"/>
</dbReference>
<dbReference type="Gene3D" id="1.10.8.60">
    <property type="match status" value="2"/>
</dbReference>
<evidence type="ECO:0000256" key="4">
    <source>
        <dbReference type="SAM" id="MobiDB-lite"/>
    </source>
</evidence>
<dbReference type="Gene3D" id="3.40.50.300">
    <property type="entry name" value="P-loop containing nucleotide triphosphate hydrolases"/>
    <property type="match status" value="2"/>
</dbReference>
<evidence type="ECO:0000256" key="3">
    <source>
        <dbReference type="ARBA" id="ARBA00023186"/>
    </source>
</evidence>
<name>A0A0G1RU90_9BACT</name>
<protein>
    <submittedName>
        <fullName evidence="7">ATPase with chaperone activity, ATP-binding subunit</fullName>
    </submittedName>
</protein>
<dbReference type="Pfam" id="PF07724">
    <property type="entry name" value="AAA_2"/>
    <property type="match status" value="1"/>
</dbReference>
<sequence length="738" mass="80460">MLQAADISAAFSQEALEILADTLMLAAKNGYAHAQPAHLIEVLNRQAQIRSLLTSLKAELAGKSDAAGPDATVGVNRVSLGADLKKILYLAYGESLITNHPQVTLLHFLIPLNDYLKPPLDAQDVRVFIRHAGSAAKKTGSKKTSTLEQYAENLTLKAQTGKLDPVIGRQKEIDQLIRILARRTKSNAVLLGDPGVGKTAIVEGLALKISQNDVPKLLADVQIYSLNLTSMLAGTSYQGELEERLQNLVKDIKKQGQVILFIDELHMIMGAGSAAGAMTAANILKPALARGDINVIGATTADEYRQYIEKDAALERRFEPVKVDEPSSQDTLKILASVAEKLQKHHGVALDQPVLQAAIDLSSRYIADRFLPDKAIDLLDEATSGAKVAGKTSVSVEDIKAVLSQRTGIPVTSLTEKESLELLGLEDKLKQQIIGQAQAVKAVADVIKRSRAGLKDPNRPIGSFLLLGPTGVGKTELAKALARTVYNSEKAMVRLDMSEFTEAHTADKLIGAPPGYVGYEEGGQLTNPIRRHPYSLILLDELEKAHPKVFDIFLQVLEDGRLTDSQGHTADFKNTIIIMTSNIDVSEFLPSVLPRSDLNRNSRLQAEKGSPAGERSDLNEKVNRTDLMKALSHHLRPEFLNRIDDIILMNQLNLAAIKQIARLQLTQVQNRLKEKGVNLEVPDATLEKLANLGNVAEFGARPLKRLIQNHIEEPIAELIIAGKLKSGDKIEWGAEKIK</sequence>
<dbReference type="GO" id="GO:0016887">
    <property type="term" value="F:ATP hydrolysis activity"/>
    <property type="evidence" value="ECO:0007669"/>
    <property type="project" value="InterPro"/>
</dbReference>
<dbReference type="Proteomes" id="UP000033860">
    <property type="component" value="Unassembled WGS sequence"/>
</dbReference>